<reference evidence="1 2" key="1">
    <citation type="submission" date="2020-11" db="EMBL/GenBank/DDBJ databases">
        <title>Fusibacter basophilias sp. nov.</title>
        <authorList>
            <person name="Qiu D."/>
        </authorList>
    </citation>
    <scope>NUCLEOTIDE SEQUENCE [LARGE SCALE GENOMIC DNA]</scope>
    <source>
        <strain evidence="1 2">Q10-2</strain>
    </source>
</reference>
<protein>
    <recommendedName>
        <fullName evidence="3">Permuted papain-like amidase enzyme, YaeF/YiiX, C92 family</fullName>
    </recommendedName>
</protein>
<accession>A0ABR9ZR71</accession>
<dbReference type="Gene3D" id="3.90.1720.10">
    <property type="entry name" value="endopeptidase domain like (from Nostoc punctiforme)"/>
    <property type="match status" value="1"/>
</dbReference>
<dbReference type="EMBL" id="JADKNH010000004">
    <property type="protein sequence ID" value="MBF4692945.1"/>
    <property type="molecule type" value="Genomic_DNA"/>
</dbReference>
<proteinExistence type="predicted"/>
<comment type="caution">
    <text evidence="1">The sequence shown here is derived from an EMBL/GenBank/DDBJ whole genome shotgun (WGS) entry which is preliminary data.</text>
</comment>
<organism evidence="1 2">
    <name type="scientific">Fusibacter ferrireducens</name>
    <dbReference type="NCBI Taxonomy" id="2785058"/>
    <lineage>
        <taxon>Bacteria</taxon>
        <taxon>Bacillati</taxon>
        <taxon>Bacillota</taxon>
        <taxon>Clostridia</taxon>
        <taxon>Eubacteriales</taxon>
        <taxon>Eubacteriales Family XII. Incertae Sedis</taxon>
        <taxon>Fusibacter</taxon>
    </lineage>
</organism>
<dbReference type="RefSeq" id="WP_194701183.1">
    <property type="nucleotide sequence ID" value="NZ_JADKNH010000004.1"/>
</dbReference>
<dbReference type="Proteomes" id="UP000614200">
    <property type="component" value="Unassembled WGS sequence"/>
</dbReference>
<evidence type="ECO:0000313" key="1">
    <source>
        <dbReference type="EMBL" id="MBF4692945.1"/>
    </source>
</evidence>
<sequence>MNLTENQKKIYIVFTKTGTWLARTLKYFSATKYVHTSISFDASFTSMYSFGRSNPNNPFSGGFVRENIYDGVFKKYGKSECLIFEVNVTKLQYDGLLKDVERFVTNKHLYRYNFLGLFGILLNRPLDRNYHYFCSQFVYAMLKKHGIVTFDKVPGLVQTIDLFEIDNKSILYEGFIDGLREGISIDQSSFEF</sequence>
<evidence type="ECO:0008006" key="3">
    <source>
        <dbReference type="Google" id="ProtNLM"/>
    </source>
</evidence>
<keyword evidence="2" id="KW-1185">Reference proteome</keyword>
<name>A0ABR9ZR71_9FIRM</name>
<gene>
    <name evidence="1" type="ORF">ISU02_07430</name>
</gene>
<evidence type="ECO:0000313" key="2">
    <source>
        <dbReference type="Proteomes" id="UP000614200"/>
    </source>
</evidence>